<gene>
    <name evidence="1" type="ORF">DEM27_05760</name>
</gene>
<organism evidence="1 2">
    <name type="scientific">Metarhizobium album</name>
    <dbReference type="NCBI Taxonomy" id="2182425"/>
    <lineage>
        <taxon>Bacteria</taxon>
        <taxon>Pseudomonadati</taxon>
        <taxon>Pseudomonadota</taxon>
        <taxon>Alphaproteobacteria</taxon>
        <taxon>Hyphomicrobiales</taxon>
        <taxon>Rhizobiaceae</taxon>
        <taxon>Metarhizobium</taxon>
    </lineage>
</organism>
<evidence type="ECO:0000313" key="2">
    <source>
        <dbReference type="Proteomes" id="UP000245252"/>
    </source>
</evidence>
<comment type="caution">
    <text evidence="1">The sequence shown here is derived from an EMBL/GenBank/DDBJ whole genome shotgun (WGS) entry which is preliminary data.</text>
</comment>
<protein>
    <submittedName>
        <fullName evidence="1">Uncharacterized protein</fullName>
    </submittedName>
</protein>
<dbReference type="Proteomes" id="UP000245252">
    <property type="component" value="Unassembled WGS sequence"/>
</dbReference>
<reference evidence="1 2" key="1">
    <citation type="submission" date="2018-05" db="EMBL/GenBank/DDBJ databases">
        <title>The draft genome of strain NS-104.</title>
        <authorList>
            <person name="Hang P."/>
            <person name="Jiang J."/>
        </authorList>
    </citation>
    <scope>NUCLEOTIDE SEQUENCE [LARGE SCALE GENOMIC DNA]</scope>
    <source>
        <strain evidence="1 2">NS-104</strain>
    </source>
</reference>
<dbReference type="EMBL" id="QFBC01000002">
    <property type="protein sequence ID" value="PWE57146.1"/>
    <property type="molecule type" value="Genomic_DNA"/>
</dbReference>
<dbReference type="AlphaFoldDB" id="A0A2U2DV22"/>
<evidence type="ECO:0000313" key="1">
    <source>
        <dbReference type="EMBL" id="PWE57146.1"/>
    </source>
</evidence>
<proteinExistence type="predicted"/>
<name>A0A2U2DV22_9HYPH</name>
<accession>A0A2U2DV22</accession>
<keyword evidence="2" id="KW-1185">Reference proteome</keyword>
<sequence length="68" mass="7865">MTNWRDISSAPEGVEIMTKIDDADGERNVQSLIKRTRIPGETRPMFWTPDGSMYVYYAPTHWRHLPAA</sequence>